<comment type="function">
    <text evidence="7">Putative Notch ligand involved in the mediation of Notch signaling.</text>
</comment>
<dbReference type="EMBL" id="CAJHNH020000187">
    <property type="protein sequence ID" value="CAG5115949.1"/>
    <property type="molecule type" value="Genomic_DNA"/>
</dbReference>
<organism evidence="11 12">
    <name type="scientific">Candidula unifasciata</name>
    <dbReference type="NCBI Taxonomy" id="100452"/>
    <lineage>
        <taxon>Eukaryota</taxon>
        <taxon>Metazoa</taxon>
        <taxon>Spiralia</taxon>
        <taxon>Lophotrochozoa</taxon>
        <taxon>Mollusca</taxon>
        <taxon>Gastropoda</taxon>
        <taxon>Heterobranchia</taxon>
        <taxon>Euthyneura</taxon>
        <taxon>Panpulmonata</taxon>
        <taxon>Eupulmonata</taxon>
        <taxon>Stylommatophora</taxon>
        <taxon>Helicina</taxon>
        <taxon>Helicoidea</taxon>
        <taxon>Geomitridae</taxon>
        <taxon>Candidula</taxon>
    </lineage>
</organism>
<dbReference type="InterPro" id="IPR001881">
    <property type="entry name" value="EGF-like_Ca-bd_dom"/>
</dbReference>
<dbReference type="InterPro" id="IPR018097">
    <property type="entry name" value="EGF_Ca-bd_CS"/>
</dbReference>
<keyword evidence="4 5" id="KW-1015">Disulfide bond</keyword>
<gene>
    <name evidence="11" type="ORF">CUNI_LOCUS1507</name>
</gene>
<keyword evidence="3 7" id="KW-0677">Repeat</keyword>
<evidence type="ECO:0000256" key="4">
    <source>
        <dbReference type="ARBA" id="ARBA00023157"/>
    </source>
</evidence>
<feature type="disulfide bond" evidence="5">
    <location>
        <begin position="94"/>
        <end position="104"/>
    </location>
</feature>
<comment type="subcellular location">
    <subcellularLocation>
        <location evidence="7">Membrane</location>
        <topology evidence="7">Single-pass type I membrane protein</topology>
    </subcellularLocation>
</comment>
<dbReference type="PROSITE" id="PS00010">
    <property type="entry name" value="ASX_HYDROXYL"/>
    <property type="match status" value="1"/>
</dbReference>
<dbReference type="SMART" id="SM00179">
    <property type="entry name" value="EGF_CA"/>
    <property type="match status" value="1"/>
</dbReference>
<evidence type="ECO:0000259" key="9">
    <source>
        <dbReference type="PROSITE" id="PS50026"/>
    </source>
</evidence>
<evidence type="ECO:0000256" key="8">
    <source>
        <dbReference type="SAM" id="Phobius"/>
    </source>
</evidence>
<name>A0A8S3YFD7_9EUPU</name>
<dbReference type="InterPro" id="IPR001774">
    <property type="entry name" value="DSL"/>
</dbReference>
<dbReference type="Gene3D" id="2.10.25.140">
    <property type="match status" value="1"/>
</dbReference>
<feature type="disulfide bond" evidence="6">
    <location>
        <begin position="44"/>
        <end position="53"/>
    </location>
</feature>
<comment type="caution">
    <text evidence="11">The sequence shown here is derived from an EMBL/GenBank/DDBJ whole genome shotgun (WGS) entry which is preliminary data.</text>
</comment>
<protein>
    <recommendedName>
        <fullName evidence="7">Delta-like protein</fullName>
    </recommendedName>
</protein>
<feature type="domain" description="DSL" evidence="10">
    <location>
        <begin position="42"/>
        <end position="87"/>
    </location>
</feature>
<keyword evidence="1 7" id="KW-0217">Developmental protein</keyword>
<feature type="disulfide bond" evidence="6">
    <location>
        <begin position="57"/>
        <end position="69"/>
    </location>
</feature>
<dbReference type="GO" id="GO:0016020">
    <property type="term" value="C:membrane"/>
    <property type="evidence" value="ECO:0007669"/>
    <property type="project" value="UniProtKB-SubCell"/>
</dbReference>
<dbReference type="OrthoDB" id="6250255at2759"/>
<evidence type="ECO:0000256" key="2">
    <source>
        <dbReference type="ARBA" id="ARBA00022536"/>
    </source>
</evidence>
<proteinExistence type="predicted"/>
<evidence type="ECO:0000256" key="7">
    <source>
        <dbReference type="RuleBase" id="RU280815"/>
    </source>
</evidence>
<keyword evidence="12" id="KW-1185">Reference proteome</keyword>
<dbReference type="SUPFAM" id="SSF57196">
    <property type="entry name" value="EGF/Laminin"/>
    <property type="match status" value="1"/>
</dbReference>
<dbReference type="Proteomes" id="UP000678393">
    <property type="component" value="Unassembled WGS sequence"/>
</dbReference>
<keyword evidence="7 8" id="KW-0812">Transmembrane</keyword>
<dbReference type="InterPro" id="IPR000152">
    <property type="entry name" value="EGF-type_Asp/Asn_hydroxyl_site"/>
</dbReference>
<evidence type="ECO:0000256" key="6">
    <source>
        <dbReference type="PROSITE-ProRule" id="PRU00377"/>
    </source>
</evidence>
<evidence type="ECO:0000313" key="12">
    <source>
        <dbReference type="Proteomes" id="UP000678393"/>
    </source>
</evidence>
<dbReference type="AlphaFoldDB" id="A0A8S3YFD7"/>
<keyword evidence="7 8" id="KW-1133">Transmembrane helix</keyword>
<evidence type="ECO:0000256" key="5">
    <source>
        <dbReference type="PROSITE-ProRule" id="PRU00076"/>
    </source>
</evidence>
<dbReference type="Pfam" id="PF01414">
    <property type="entry name" value="DSL"/>
    <property type="match status" value="1"/>
</dbReference>
<dbReference type="PROSITE" id="PS51051">
    <property type="entry name" value="DSL"/>
    <property type="match status" value="1"/>
</dbReference>
<comment type="caution">
    <text evidence="5">Lacks conserved residue(s) required for the propagation of feature annotation.</text>
</comment>
<keyword evidence="7" id="KW-0732">Signal</keyword>
<evidence type="ECO:0000259" key="10">
    <source>
        <dbReference type="PROSITE" id="PS51051"/>
    </source>
</evidence>
<dbReference type="PROSITE" id="PS01187">
    <property type="entry name" value="EGF_CA"/>
    <property type="match status" value="1"/>
</dbReference>
<dbReference type="SMART" id="SM00051">
    <property type="entry name" value="DSL"/>
    <property type="match status" value="1"/>
</dbReference>
<dbReference type="PROSITE" id="PS50026">
    <property type="entry name" value="EGF_3"/>
    <property type="match status" value="1"/>
</dbReference>
<feature type="transmembrane region" description="Helical" evidence="8">
    <location>
        <begin position="20"/>
        <end position="38"/>
    </location>
</feature>
<evidence type="ECO:0000256" key="3">
    <source>
        <dbReference type="ARBA" id="ARBA00022737"/>
    </source>
</evidence>
<keyword evidence="7 8" id="KW-0472">Membrane</keyword>
<dbReference type="InterPro" id="IPR000742">
    <property type="entry name" value="EGF"/>
</dbReference>
<evidence type="ECO:0000313" key="11">
    <source>
        <dbReference type="EMBL" id="CAG5115949.1"/>
    </source>
</evidence>
<keyword evidence="2 5" id="KW-0245">EGF-like domain</keyword>
<feature type="disulfide bond" evidence="6">
    <location>
        <begin position="78"/>
        <end position="87"/>
    </location>
</feature>
<feature type="domain" description="EGF-like" evidence="9">
    <location>
        <begin position="90"/>
        <end position="125"/>
    </location>
</feature>
<dbReference type="FunFam" id="2.10.25.140:FF:000001">
    <property type="entry name" value="Delta-like protein"/>
    <property type="match status" value="1"/>
</dbReference>
<reference evidence="11" key="1">
    <citation type="submission" date="2021-04" db="EMBL/GenBank/DDBJ databases">
        <authorList>
            <consortium name="Molecular Ecology Group"/>
        </authorList>
    </citation>
    <scope>NUCLEOTIDE SEQUENCE</scope>
</reference>
<sequence>MQTWGTMMAETVYSSKNDAIWATAFFFSMIVDFYRLVFQIRIYCETNYYNSNCTKYCLASNGPKEHYTCDPETGAKICLPGWTGLDCTEDIDECLLNYCGKGICVNLQADYLCYCPNHDTGILDNSVLKMIYSNLYTVLAYNILNATYFL</sequence>
<dbReference type="Gene3D" id="2.10.25.10">
    <property type="entry name" value="Laminin"/>
    <property type="match status" value="1"/>
</dbReference>
<dbReference type="GO" id="GO:0007154">
    <property type="term" value="P:cell communication"/>
    <property type="evidence" value="ECO:0007669"/>
    <property type="project" value="InterPro"/>
</dbReference>
<dbReference type="GO" id="GO:0005509">
    <property type="term" value="F:calcium ion binding"/>
    <property type="evidence" value="ECO:0007669"/>
    <property type="project" value="InterPro"/>
</dbReference>
<accession>A0A8S3YFD7</accession>
<evidence type="ECO:0000256" key="1">
    <source>
        <dbReference type="ARBA" id="ARBA00022473"/>
    </source>
</evidence>